<keyword evidence="2" id="KW-0808">Transferase</keyword>
<dbReference type="PANTHER" id="PTHR43323">
    <property type="entry name" value="3-HYDROXY-3-METHYLGLUTARYL COENZYME A SYNTHASE"/>
    <property type="match status" value="1"/>
</dbReference>
<reference evidence="7 8" key="1">
    <citation type="journal article" date="2015" name="Genome Announc.">
        <title>Expanding the biotechnology potential of lactobacilli through comparative genomics of 213 strains and associated genera.</title>
        <authorList>
            <person name="Sun Z."/>
            <person name="Harris H.M."/>
            <person name="McCann A."/>
            <person name="Guo C."/>
            <person name="Argimon S."/>
            <person name="Zhang W."/>
            <person name="Yang X."/>
            <person name="Jeffery I.B."/>
            <person name="Cooney J.C."/>
            <person name="Kagawa T.F."/>
            <person name="Liu W."/>
            <person name="Song Y."/>
            <person name="Salvetti E."/>
            <person name="Wrobel A."/>
            <person name="Rasinkangas P."/>
            <person name="Parkhill J."/>
            <person name="Rea M.C."/>
            <person name="O'Sullivan O."/>
            <person name="Ritari J."/>
            <person name="Douillard F.P."/>
            <person name="Paul Ross R."/>
            <person name="Yang R."/>
            <person name="Briner A.E."/>
            <person name="Felis G.E."/>
            <person name="de Vos W.M."/>
            <person name="Barrangou R."/>
            <person name="Klaenhammer T.R."/>
            <person name="Caufield P.W."/>
            <person name="Cui Y."/>
            <person name="Zhang H."/>
            <person name="O'Toole P.W."/>
        </authorList>
    </citation>
    <scope>NUCLEOTIDE SEQUENCE [LARGE SCALE GENOMIC DNA]</scope>
    <source>
        <strain evidence="7 8">DSM 20653</strain>
    </source>
</reference>
<feature type="binding site" evidence="4">
    <location>
        <position position="29"/>
    </location>
    <ligand>
        <name>(3S)-3-hydroxy-3-methylglutaryl-CoA</name>
        <dbReference type="ChEBI" id="CHEBI:43074"/>
    </ligand>
</feature>
<evidence type="ECO:0000313" key="8">
    <source>
        <dbReference type="Proteomes" id="UP000051291"/>
    </source>
</evidence>
<evidence type="ECO:0000256" key="4">
    <source>
        <dbReference type="PIRSR" id="PIRSR611554-2"/>
    </source>
</evidence>
<feature type="active site" description="Proton donor/acceptor" evidence="3">
    <location>
        <position position="233"/>
    </location>
</feature>
<gene>
    <name evidence="7" type="ORF">FC64_GL001052</name>
</gene>
<dbReference type="SUPFAM" id="SSF53901">
    <property type="entry name" value="Thiolase-like"/>
    <property type="match status" value="2"/>
</dbReference>
<organism evidence="7 8">
    <name type="scientific">Ligilactobacillus araffinosus DSM 20653</name>
    <dbReference type="NCBI Taxonomy" id="1423820"/>
    <lineage>
        <taxon>Bacteria</taxon>
        <taxon>Bacillati</taxon>
        <taxon>Bacillota</taxon>
        <taxon>Bacilli</taxon>
        <taxon>Lactobacillales</taxon>
        <taxon>Lactobacillaceae</taxon>
        <taxon>Ligilactobacillus</taxon>
    </lineage>
</organism>
<comment type="similarity">
    <text evidence="1">Belongs to the thiolase-like superfamily. HMG-CoA synthase family.</text>
</comment>
<dbReference type="InterPro" id="IPR013746">
    <property type="entry name" value="HMG_CoA_synt_C_dom"/>
</dbReference>
<dbReference type="EMBL" id="AYYZ01000029">
    <property type="protein sequence ID" value="KRM51859.1"/>
    <property type="molecule type" value="Genomic_DNA"/>
</dbReference>
<dbReference type="NCBIfam" id="TIGR01835">
    <property type="entry name" value="HMG-CoA-S_prok"/>
    <property type="match status" value="1"/>
</dbReference>
<dbReference type="PATRIC" id="fig|1423820.4.peg.1076"/>
<dbReference type="Gene3D" id="3.40.47.10">
    <property type="match status" value="2"/>
</dbReference>
<feature type="binding site" evidence="4">
    <location>
        <position position="143"/>
    </location>
    <ligand>
        <name>(3S)-3-hydroxy-3-methylglutaryl-CoA</name>
        <dbReference type="ChEBI" id="CHEBI:43074"/>
    </ligand>
</feature>
<evidence type="ECO:0000256" key="3">
    <source>
        <dbReference type="PIRSR" id="PIRSR611554-1"/>
    </source>
</evidence>
<evidence type="ECO:0000256" key="2">
    <source>
        <dbReference type="ARBA" id="ARBA00022679"/>
    </source>
</evidence>
<evidence type="ECO:0000259" key="5">
    <source>
        <dbReference type="Pfam" id="PF01154"/>
    </source>
</evidence>
<feature type="binding site" evidence="4">
    <location>
        <position position="242"/>
    </location>
    <ligand>
        <name>(3S)-3-hydroxy-3-methylglutaryl-CoA</name>
        <dbReference type="ChEBI" id="CHEBI:43074"/>
    </ligand>
</feature>
<feature type="active site" description="Acyl-thioester intermediate" evidence="3">
    <location>
        <position position="111"/>
    </location>
</feature>
<dbReference type="GO" id="GO:0006084">
    <property type="term" value="P:acetyl-CoA metabolic process"/>
    <property type="evidence" value="ECO:0007669"/>
    <property type="project" value="InterPro"/>
</dbReference>
<dbReference type="Pfam" id="PF08540">
    <property type="entry name" value="HMG_CoA_synt_C"/>
    <property type="match status" value="1"/>
</dbReference>
<feature type="binding site" evidence="4">
    <location>
        <position position="275"/>
    </location>
    <ligand>
        <name>(3S)-3-hydroxy-3-methylglutaryl-CoA</name>
        <dbReference type="ChEBI" id="CHEBI:43074"/>
    </ligand>
</feature>
<name>A0A0R1ZLI5_9LACO</name>
<feature type="domain" description="Hydroxymethylglutaryl-coenzyme A synthase C-terminal" evidence="6">
    <location>
        <begin position="269"/>
        <end position="357"/>
    </location>
</feature>
<protein>
    <submittedName>
        <fullName evidence="7">Hydroxymethylglutaryl-CoA synthase</fullName>
    </submittedName>
</protein>
<dbReference type="InterPro" id="IPR016039">
    <property type="entry name" value="Thiolase-like"/>
</dbReference>
<feature type="domain" description="Hydroxymethylglutaryl-coenzyme A synthase N-terminal" evidence="5">
    <location>
        <begin position="2"/>
        <end position="164"/>
    </location>
</feature>
<evidence type="ECO:0000259" key="6">
    <source>
        <dbReference type="Pfam" id="PF08540"/>
    </source>
</evidence>
<dbReference type="Proteomes" id="UP000051291">
    <property type="component" value="Unassembled WGS sequence"/>
</dbReference>
<dbReference type="InterPro" id="IPR011554">
    <property type="entry name" value="HMG_CoA_synthase_prok"/>
</dbReference>
<dbReference type="STRING" id="1423820.FC64_GL001052"/>
<dbReference type="RefSeq" id="WP_057906901.1">
    <property type="nucleotide sequence ID" value="NZ_AYYZ01000029.1"/>
</dbReference>
<keyword evidence="8" id="KW-1185">Reference proteome</keyword>
<feature type="active site" description="Proton donor/acceptor" evidence="3">
    <location>
        <position position="79"/>
    </location>
</feature>
<dbReference type="PANTHER" id="PTHR43323:SF2">
    <property type="entry name" value="HYDROXYMETHYLGLUTARYL-COA SYNTHASE"/>
    <property type="match status" value="1"/>
</dbReference>
<dbReference type="AlphaFoldDB" id="A0A0R1ZLI5"/>
<dbReference type="InterPro" id="IPR013528">
    <property type="entry name" value="HMG_CoA_synth_N"/>
</dbReference>
<dbReference type="GO" id="GO:0004421">
    <property type="term" value="F:hydroxymethylglutaryl-CoA synthase activity"/>
    <property type="evidence" value="ECO:0007669"/>
    <property type="project" value="InterPro"/>
</dbReference>
<proteinExistence type="inferred from homology"/>
<accession>A0A0R1ZLI5</accession>
<evidence type="ECO:0000313" key="7">
    <source>
        <dbReference type="EMBL" id="KRM51859.1"/>
    </source>
</evidence>
<comment type="caution">
    <text evidence="7">The sequence shown here is derived from an EMBL/GenBank/DDBJ whole genome shotgun (WGS) entry which is preliminary data.</text>
</comment>
<dbReference type="CDD" id="cd00827">
    <property type="entry name" value="init_cond_enzymes"/>
    <property type="match status" value="1"/>
</dbReference>
<evidence type="ECO:0000256" key="1">
    <source>
        <dbReference type="ARBA" id="ARBA00007061"/>
    </source>
</evidence>
<dbReference type="Pfam" id="PF01154">
    <property type="entry name" value="HMG_CoA_synt_N"/>
    <property type="match status" value="1"/>
</dbReference>
<sequence>MNIGIDKISFFTPHLCLDMAELAEARNVDPNKYLIGIGQSKMAVIPPTQDVVSMAANAADKILTPEDKEQIDMVLFATESGIDNSKSGAVYLQRLLGLKHQVRVVELKQACYTATAAIHFAHGHIAMNPDSKVLVIGADNARYGLATKGEPTQGGGAVAMLISRDPQILAIQDDATYWADDVMDFWRPLGFDEALVDGKYSTNVYLEFFKHVFKEYQDNTGFDISKFDAMLFHLPYTKEGFKALKIAIEDADPTVAARLTHEFENVRRYSNQIGNLYTGSLYLGLLSLLENSTDLKAGMRLGLYSYGSGAQGEFYSGLLRPGFDQNIEHEAFQKVLDARKQLSVAEYEDVYNSRIKISDKTRKLDISTDPAKFVFAGVEDYQRQYVVK</sequence>